<organism evidence="1 2">
    <name type="scientific">Candidula unifasciata</name>
    <dbReference type="NCBI Taxonomy" id="100452"/>
    <lineage>
        <taxon>Eukaryota</taxon>
        <taxon>Metazoa</taxon>
        <taxon>Spiralia</taxon>
        <taxon>Lophotrochozoa</taxon>
        <taxon>Mollusca</taxon>
        <taxon>Gastropoda</taxon>
        <taxon>Heterobranchia</taxon>
        <taxon>Euthyneura</taxon>
        <taxon>Panpulmonata</taxon>
        <taxon>Eupulmonata</taxon>
        <taxon>Stylommatophora</taxon>
        <taxon>Helicina</taxon>
        <taxon>Helicoidea</taxon>
        <taxon>Geomitridae</taxon>
        <taxon>Candidula</taxon>
    </lineage>
</organism>
<name>A0A8S3YSN4_9EUPU</name>
<feature type="non-terminal residue" evidence="1">
    <location>
        <position position="69"/>
    </location>
</feature>
<proteinExistence type="predicted"/>
<reference evidence="1" key="1">
    <citation type="submission" date="2021-04" db="EMBL/GenBank/DDBJ databases">
        <authorList>
            <consortium name="Molecular Ecology Group"/>
        </authorList>
    </citation>
    <scope>NUCLEOTIDE SEQUENCE</scope>
</reference>
<keyword evidence="2" id="KW-1185">Reference proteome</keyword>
<gene>
    <name evidence="1" type="ORF">CUNI_LOCUS5577</name>
</gene>
<evidence type="ECO:0000313" key="1">
    <source>
        <dbReference type="EMBL" id="CAG5120019.1"/>
    </source>
</evidence>
<evidence type="ECO:0000313" key="2">
    <source>
        <dbReference type="Proteomes" id="UP000678393"/>
    </source>
</evidence>
<sequence length="69" mass="7850">TVNVWDCKVLRFAMGGHFCVPIFAGIQWSDMSNLLGSEAQVFLANTRQSSLLEETFDERLRIEELDEGK</sequence>
<dbReference type="AlphaFoldDB" id="A0A8S3YSN4"/>
<protein>
    <submittedName>
        <fullName evidence="1">Uncharacterized protein</fullName>
    </submittedName>
</protein>
<dbReference type="EMBL" id="CAJHNH020000815">
    <property type="protein sequence ID" value="CAG5120019.1"/>
    <property type="molecule type" value="Genomic_DNA"/>
</dbReference>
<feature type="non-terminal residue" evidence="1">
    <location>
        <position position="1"/>
    </location>
</feature>
<accession>A0A8S3YSN4</accession>
<dbReference type="Proteomes" id="UP000678393">
    <property type="component" value="Unassembled WGS sequence"/>
</dbReference>
<dbReference type="OrthoDB" id="270651at2759"/>
<comment type="caution">
    <text evidence="1">The sequence shown here is derived from an EMBL/GenBank/DDBJ whole genome shotgun (WGS) entry which is preliminary data.</text>
</comment>